<reference evidence="1" key="2">
    <citation type="submission" date="2016-06" db="EMBL/GenBank/DDBJ databases">
        <title>The genome of a short-lived fish provides insights into sex chromosome evolution and the genetic control of aging.</title>
        <authorList>
            <person name="Reichwald K."/>
            <person name="Felder M."/>
            <person name="Petzold A."/>
            <person name="Koch P."/>
            <person name="Groth M."/>
            <person name="Platzer M."/>
        </authorList>
    </citation>
    <scope>NUCLEOTIDE SEQUENCE</scope>
    <source>
        <tissue evidence="1">Brain</tissue>
    </source>
</reference>
<gene>
    <name evidence="1" type="primary">MGMT</name>
</gene>
<proteinExistence type="predicted"/>
<organism evidence="1">
    <name type="scientific">Nothobranchius pienaari</name>
    <dbReference type="NCBI Taxonomy" id="704102"/>
    <lineage>
        <taxon>Eukaryota</taxon>
        <taxon>Metazoa</taxon>
        <taxon>Chordata</taxon>
        <taxon>Craniata</taxon>
        <taxon>Vertebrata</taxon>
        <taxon>Euteleostomi</taxon>
        <taxon>Actinopterygii</taxon>
        <taxon>Neopterygii</taxon>
        <taxon>Teleostei</taxon>
        <taxon>Neoteleostei</taxon>
        <taxon>Acanthomorphata</taxon>
        <taxon>Ovalentaria</taxon>
        <taxon>Atherinomorphae</taxon>
        <taxon>Cyprinodontiformes</taxon>
        <taxon>Nothobranchiidae</taxon>
        <taxon>Nothobranchius</taxon>
    </lineage>
</organism>
<name>A0A1A8PLC0_9TELE</name>
<dbReference type="AlphaFoldDB" id="A0A1A8PLC0"/>
<sequence>MFSSKSITAREERGRRDEYLRLQGWICSHALLSVTAGRLEGPLTCSPLRRPDLLPYRSSSCNLFLIMSRCNTDASVSDVMELRCY</sequence>
<dbReference type="GO" id="GO:0032259">
    <property type="term" value="P:methylation"/>
    <property type="evidence" value="ECO:0007669"/>
    <property type="project" value="UniProtKB-KW"/>
</dbReference>
<keyword evidence="1" id="KW-0808">Transferase</keyword>
<accession>A0A1A8PLC0</accession>
<reference evidence="1" key="1">
    <citation type="submission" date="2016-05" db="EMBL/GenBank/DDBJ databases">
        <authorList>
            <person name="Lavstsen T."/>
            <person name="Jespersen J.S."/>
        </authorList>
    </citation>
    <scope>NUCLEOTIDE SEQUENCE</scope>
    <source>
        <tissue evidence="1">Brain</tissue>
    </source>
</reference>
<protein>
    <submittedName>
        <fullName evidence="1">O-6-methylguanine-DNA methyltransferase</fullName>
    </submittedName>
</protein>
<dbReference type="EMBL" id="HAEG01008415">
    <property type="protein sequence ID" value="SBR81814.1"/>
    <property type="molecule type" value="Transcribed_RNA"/>
</dbReference>
<evidence type="ECO:0000313" key="1">
    <source>
        <dbReference type="EMBL" id="SBR81814.1"/>
    </source>
</evidence>
<keyword evidence="1" id="KW-0489">Methyltransferase</keyword>
<dbReference type="GO" id="GO:0008168">
    <property type="term" value="F:methyltransferase activity"/>
    <property type="evidence" value="ECO:0007669"/>
    <property type="project" value="UniProtKB-KW"/>
</dbReference>